<comment type="caution">
    <text evidence="1">The sequence shown here is derived from an EMBL/GenBank/DDBJ whole genome shotgun (WGS) entry which is preliminary data.</text>
</comment>
<protein>
    <submittedName>
        <fullName evidence="1">Uncharacterized protein</fullName>
    </submittedName>
</protein>
<sequence length="149" mass="17306">MKKIFLSIGLLILFSETGCSKQTHFISDSNERAKVEKDFQAKQIALPMGDLFAVFNEPMTLAEREALTFLYAYSPIGDIADYPGEFYLKNIRSSFEARKEMSWGKNIPENVFRHFVLPIRVNNENMDESRMIFYEELKDRVRGLSLYDA</sequence>
<accession>A0A5J4QDU1</accession>
<feature type="non-terminal residue" evidence="1">
    <location>
        <position position="149"/>
    </location>
</feature>
<dbReference type="EMBL" id="SNRY01003668">
    <property type="protein sequence ID" value="KAA6320166.1"/>
    <property type="molecule type" value="Genomic_DNA"/>
</dbReference>
<gene>
    <name evidence="1" type="ORF">EZS27_030028</name>
</gene>
<dbReference type="AlphaFoldDB" id="A0A5J4QDU1"/>
<organism evidence="1">
    <name type="scientific">termite gut metagenome</name>
    <dbReference type="NCBI Taxonomy" id="433724"/>
    <lineage>
        <taxon>unclassified sequences</taxon>
        <taxon>metagenomes</taxon>
        <taxon>organismal metagenomes</taxon>
    </lineage>
</organism>
<proteinExistence type="predicted"/>
<dbReference type="PANTHER" id="PTHR35532">
    <property type="entry name" value="SIMILAR TO POLYHYDROXYALKANOATE DEPOLYMERASE"/>
    <property type="match status" value="1"/>
</dbReference>
<evidence type="ECO:0000313" key="1">
    <source>
        <dbReference type="EMBL" id="KAA6320166.1"/>
    </source>
</evidence>
<name>A0A5J4QDU1_9ZZZZ</name>
<reference evidence="1" key="1">
    <citation type="submission" date="2019-03" db="EMBL/GenBank/DDBJ databases">
        <title>Single cell metagenomics reveals metabolic interactions within the superorganism composed of flagellate Streblomastix strix and complex community of Bacteroidetes bacteria on its surface.</title>
        <authorList>
            <person name="Treitli S.C."/>
            <person name="Kolisko M."/>
            <person name="Husnik F."/>
            <person name="Keeling P."/>
            <person name="Hampl V."/>
        </authorList>
    </citation>
    <scope>NUCLEOTIDE SEQUENCE</scope>
    <source>
        <strain evidence="1">STM</strain>
    </source>
</reference>
<dbReference type="PANTHER" id="PTHR35532:SF5">
    <property type="entry name" value="CARBOHYDRATE-BINDING DOMAIN-CONTAINING PROTEIN"/>
    <property type="match status" value="1"/>
</dbReference>